<keyword evidence="2" id="KW-1185">Reference proteome</keyword>
<dbReference type="Proteomes" id="UP000193118">
    <property type="component" value="Unassembled WGS sequence"/>
</dbReference>
<name>A0A1X3D226_9NEIS</name>
<dbReference type="AlphaFoldDB" id="A0A1X3D226"/>
<sequence>MEGQRQPLCRLFEKRCIVNLLTPLRRCYALAQRERFCKPLKRQQNRFRTICTAFGLLPCTEV</sequence>
<protein>
    <submittedName>
        <fullName evidence="1">Uncharacterized protein</fullName>
    </submittedName>
</protein>
<reference evidence="2" key="1">
    <citation type="submission" date="2017-01" db="EMBL/GenBank/DDBJ databases">
        <authorList>
            <person name="Wolfgang W.J."/>
            <person name="Cole J."/>
            <person name="Wroblewski D."/>
            <person name="Mcginnis J."/>
            <person name="Musser K.A."/>
        </authorList>
    </citation>
    <scope>NUCLEOTIDE SEQUENCE [LARGE SCALE GENOMIC DNA]</scope>
    <source>
        <strain evidence="2">DSM 19151</strain>
    </source>
</reference>
<accession>A0A1X3D226</accession>
<proteinExistence type="predicted"/>
<gene>
    <name evidence="1" type="ORF">BWD09_12255</name>
</gene>
<evidence type="ECO:0000313" key="1">
    <source>
        <dbReference type="EMBL" id="OSI13825.1"/>
    </source>
</evidence>
<dbReference type="EMBL" id="MTBO01000054">
    <property type="protein sequence ID" value="OSI13825.1"/>
    <property type="molecule type" value="Genomic_DNA"/>
</dbReference>
<organism evidence="1 2">
    <name type="scientific">Neisseria dentiae</name>
    <dbReference type="NCBI Taxonomy" id="194197"/>
    <lineage>
        <taxon>Bacteria</taxon>
        <taxon>Pseudomonadati</taxon>
        <taxon>Pseudomonadota</taxon>
        <taxon>Betaproteobacteria</taxon>
        <taxon>Neisseriales</taxon>
        <taxon>Neisseriaceae</taxon>
        <taxon>Neisseria</taxon>
    </lineage>
</organism>
<comment type="caution">
    <text evidence="1">The sequence shown here is derived from an EMBL/GenBank/DDBJ whole genome shotgun (WGS) entry which is preliminary data.</text>
</comment>
<evidence type="ECO:0000313" key="2">
    <source>
        <dbReference type="Proteomes" id="UP000193118"/>
    </source>
</evidence>